<evidence type="ECO:0000313" key="1">
    <source>
        <dbReference type="EMBL" id="AZS87015.1"/>
    </source>
</evidence>
<reference evidence="1 2" key="1">
    <citation type="submission" date="2018-12" db="EMBL/GenBank/DDBJ databases">
        <title>Streptomyces griseoviridis F1-27 complete genome.</title>
        <authorList>
            <person name="Mariita R.M."/>
            <person name="Sello J.K."/>
        </authorList>
    </citation>
    <scope>NUCLEOTIDE SEQUENCE [LARGE SCALE GENOMIC DNA]</scope>
    <source>
        <strain evidence="1 2">F1-27</strain>
    </source>
</reference>
<dbReference type="KEGG" id="sgd:ELQ87_24240"/>
<sequence>MTDHHFELRPFRAKGTHGWRGVLGEFGEVTVEVRRRQRSVKAGSRQSEVRVHGDGVPEILFLTVGPARPTLRNARLTVGGEAVPVAFDGRGLRNTARALRFTCRERAHTYVAESWDRGGTLSRSGVVVSVRRGKSPTGKGMSGLGTVEGVADATDLALAALFEAVDRQELTTSGAVASVLGRVLNPRSPEPVSLD</sequence>
<dbReference type="Proteomes" id="UP000271291">
    <property type="component" value="Chromosome"/>
</dbReference>
<name>A0A3S9ZGZ0_STRGD</name>
<proteinExistence type="predicted"/>
<organism evidence="1 2">
    <name type="scientific">Streptomyces griseoviridis</name>
    <dbReference type="NCBI Taxonomy" id="45398"/>
    <lineage>
        <taxon>Bacteria</taxon>
        <taxon>Bacillati</taxon>
        <taxon>Actinomycetota</taxon>
        <taxon>Actinomycetes</taxon>
        <taxon>Kitasatosporales</taxon>
        <taxon>Streptomycetaceae</taxon>
        <taxon>Streptomyces</taxon>
    </lineage>
</organism>
<dbReference type="AlphaFoldDB" id="A0A3S9ZGZ0"/>
<dbReference type="EMBL" id="CP034687">
    <property type="protein sequence ID" value="AZS87015.1"/>
    <property type="molecule type" value="Genomic_DNA"/>
</dbReference>
<evidence type="ECO:0000313" key="2">
    <source>
        <dbReference type="Proteomes" id="UP000271291"/>
    </source>
</evidence>
<accession>A0A3S9ZGZ0</accession>
<protein>
    <submittedName>
        <fullName evidence="1">Uncharacterized protein</fullName>
    </submittedName>
</protein>
<gene>
    <name evidence="1" type="ORF">ELQ87_24240</name>
</gene>
<dbReference type="OrthoDB" id="4183651at2"/>
<dbReference type="RefSeq" id="WP_127179817.1">
    <property type="nucleotide sequence ID" value="NZ_CP029078.1"/>
</dbReference>